<feature type="domain" description="PWI" evidence="4">
    <location>
        <begin position="28"/>
        <end position="129"/>
    </location>
</feature>
<sequence>MGDAGFFKGTSSEQDTRFKDKEKSLLKSINFPKELDQKVNMRKVELSVMKPWISDKIIELLGFEDEVVVEYVHGLLDDPTSPIVDPKKMQINLTGFLESKTGAFMSELWALLLSAQQSPLKIPALFIEQKKEEMRKKEEADLEAQAAIKRRQEQEEENERRLAEIRRPEIRDGEIAPRQDCQTNQFESLHQLANAIGPVLVLVLALDVIHKLTRETVQAPDVLDLLLDLATDLDLDRLPLGEPNEELPHRHVRVDVTQRLQALGGLDLLLALAIAPARLPLGAPTGKRHHRRVHIAVTLRLVVPSVLPLVLAIDLDPVLPPLGGPNEELPHRHSHITVTQSHPDPNGVRSMSPPRHSNQQSSTMISIKGRASKLTAEKREASQPASAATGEKKIHRATEPPNQTRSRNLTEVVKERLLREKVKASMNQI</sequence>
<keyword evidence="2" id="KW-0175">Coiled coil</keyword>
<dbReference type="GO" id="GO:0048024">
    <property type="term" value="P:regulation of mRNA splicing, via spliceosome"/>
    <property type="evidence" value="ECO:0007669"/>
    <property type="project" value="TreeGrafter"/>
</dbReference>
<evidence type="ECO:0000313" key="5">
    <source>
        <dbReference type="EMBL" id="PLW55667.1"/>
    </source>
</evidence>
<dbReference type="Proteomes" id="UP000235388">
    <property type="component" value="Unassembled WGS sequence"/>
</dbReference>
<feature type="compositionally biased region" description="Polar residues" evidence="3">
    <location>
        <begin position="400"/>
        <end position="409"/>
    </location>
</feature>
<dbReference type="Gene3D" id="1.20.1390.10">
    <property type="entry name" value="PWI domain"/>
    <property type="match status" value="1"/>
</dbReference>
<keyword evidence="1" id="KW-0507">mRNA processing</keyword>
<organism evidence="5 6">
    <name type="scientific">Puccinia coronata f. sp. avenae</name>
    <dbReference type="NCBI Taxonomy" id="200324"/>
    <lineage>
        <taxon>Eukaryota</taxon>
        <taxon>Fungi</taxon>
        <taxon>Dikarya</taxon>
        <taxon>Basidiomycota</taxon>
        <taxon>Pucciniomycotina</taxon>
        <taxon>Pucciniomycetes</taxon>
        <taxon>Pucciniales</taxon>
        <taxon>Pucciniaceae</taxon>
        <taxon>Puccinia</taxon>
    </lineage>
</organism>
<dbReference type="PANTHER" id="PTHR23148:SF0">
    <property type="entry name" value="SERINE_ARGININE REPETITIVE MATRIX PROTEIN 1"/>
    <property type="match status" value="1"/>
</dbReference>
<name>A0A2N5W0B8_9BASI</name>
<dbReference type="AlphaFoldDB" id="A0A2N5W0B8"/>
<dbReference type="OrthoDB" id="163257at2759"/>
<evidence type="ECO:0000256" key="1">
    <source>
        <dbReference type="ARBA" id="ARBA00022664"/>
    </source>
</evidence>
<dbReference type="STRING" id="200324.A0A2N5W0B8"/>
<dbReference type="InterPro" id="IPR002483">
    <property type="entry name" value="PWI_dom"/>
</dbReference>
<gene>
    <name evidence="5" type="ORF">PCANC_04568</name>
</gene>
<reference evidence="5 6" key="1">
    <citation type="submission" date="2017-11" db="EMBL/GenBank/DDBJ databases">
        <title>De novo assembly and phasing of dikaryotic genomes from two isolates of Puccinia coronata f. sp. avenae, the causal agent of oat crown rust.</title>
        <authorList>
            <person name="Miller M.E."/>
            <person name="Zhang Y."/>
            <person name="Omidvar V."/>
            <person name="Sperschneider J."/>
            <person name="Schwessinger B."/>
            <person name="Raley C."/>
            <person name="Palmer J.M."/>
            <person name="Garnica D."/>
            <person name="Upadhyaya N."/>
            <person name="Rathjen J."/>
            <person name="Taylor J.M."/>
            <person name="Park R.F."/>
            <person name="Dodds P.N."/>
            <person name="Hirsch C.D."/>
            <person name="Kianian S.F."/>
            <person name="Figueroa M."/>
        </authorList>
    </citation>
    <scope>NUCLEOTIDE SEQUENCE [LARGE SCALE GENOMIC DNA]</scope>
    <source>
        <strain evidence="5">12NC29</strain>
    </source>
</reference>
<dbReference type="InterPro" id="IPR052225">
    <property type="entry name" value="Ser/Arg_repetitive_matrix"/>
</dbReference>
<feature type="coiled-coil region" evidence="2">
    <location>
        <begin position="127"/>
        <end position="164"/>
    </location>
</feature>
<dbReference type="SUPFAM" id="SSF101233">
    <property type="entry name" value="PWI domain"/>
    <property type="match status" value="1"/>
</dbReference>
<keyword evidence="6" id="KW-1185">Reference proteome</keyword>
<feature type="compositionally biased region" description="Polar residues" evidence="3">
    <location>
        <begin position="355"/>
        <end position="365"/>
    </location>
</feature>
<evidence type="ECO:0000256" key="3">
    <source>
        <dbReference type="SAM" id="MobiDB-lite"/>
    </source>
</evidence>
<dbReference type="EMBL" id="PGCJ01000029">
    <property type="protein sequence ID" value="PLW55667.1"/>
    <property type="molecule type" value="Genomic_DNA"/>
</dbReference>
<evidence type="ECO:0000259" key="4">
    <source>
        <dbReference type="PROSITE" id="PS51025"/>
    </source>
</evidence>
<dbReference type="GO" id="GO:0006397">
    <property type="term" value="P:mRNA processing"/>
    <property type="evidence" value="ECO:0007669"/>
    <property type="project" value="UniProtKB-KW"/>
</dbReference>
<dbReference type="PROSITE" id="PS51025">
    <property type="entry name" value="PWI"/>
    <property type="match status" value="1"/>
</dbReference>
<evidence type="ECO:0000313" key="6">
    <source>
        <dbReference type="Proteomes" id="UP000235388"/>
    </source>
</evidence>
<proteinExistence type="predicted"/>
<evidence type="ECO:0000256" key="2">
    <source>
        <dbReference type="SAM" id="Coils"/>
    </source>
</evidence>
<dbReference type="PANTHER" id="PTHR23148">
    <property type="entry name" value="SERINE/ARGININE REGULATED NUCLEAR MATRIX PROTEIN"/>
    <property type="match status" value="1"/>
</dbReference>
<dbReference type="GO" id="GO:0005681">
    <property type="term" value="C:spliceosomal complex"/>
    <property type="evidence" value="ECO:0007669"/>
    <property type="project" value="TreeGrafter"/>
</dbReference>
<dbReference type="SMART" id="SM00311">
    <property type="entry name" value="PWI"/>
    <property type="match status" value="1"/>
</dbReference>
<dbReference type="Pfam" id="PF01480">
    <property type="entry name" value="PWI"/>
    <property type="match status" value="1"/>
</dbReference>
<protein>
    <recommendedName>
        <fullName evidence="4">PWI domain-containing protein</fullName>
    </recommendedName>
</protein>
<dbReference type="InterPro" id="IPR036483">
    <property type="entry name" value="PWI_dom_sf"/>
</dbReference>
<comment type="caution">
    <text evidence="5">The sequence shown here is derived from an EMBL/GenBank/DDBJ whole genome shotgun (WGS) entry which is preliminary data.</text>
</comment>
<dbReference type="GO" id="GO:0003723">
    <property type="term" value="F:RNA binding"/>
    <property type="evidence" value="ECO:0007669"/>
    <property type="project" value="TreeGrafter"/>
</dbReference>
<feature type="region of interest" description="Disordered" evidence="3">
    <location>
        <begin position="337"/>
        <end position="409"/>
    </location>
</feature>
<accession>A0A2N5W0B8</accession>